<feature type="compositionally biased region" description="Basic and acidic residues" evidence="2">
    <location>
        <begin position="505"/>
        <end position="549"/>
    </location>
</feature>
<feature type="compositionally biased region" description="Polar residues" evidence="2">
    <location>
        <begin position="1109"/>
        <end position="1131"/>
    </location>
</feature>
<reference evidence="4 5" key="1">
    <citation type="submission" date="2017-03" db="EMBL/GenBank/DDBJ databases">
        <title>Genomes of endolithic fungi from Antarctica.</title>
        <authorList>
            <person name="Coleine C."/>
            <person name="Masonjones S."/>
            <person name="Stajich J.E."/>
        </authorList>
    </citation>
    <scope>NUCLEOTIDE SEQUENCE [LARGE SCALE GENOMIC DNA]</scope>
    <source>
        <strain evidence="4 5">CCFEE 5184</strain>
    </source>
</reference>
<dbReference type="InterPro" id="IPR020471">
    <property type="entry name" value="AKR"/>
</dbReference>
<keyword evidence="1" id="KW-0560">Oxidoreductase</keyword>
<dbReference type="FunFam" id="3.20.20.100:FF:000037">
    <property type="entry name" value="L-galactose dehydrogenase (L-GalDH)"/>
    <property type="match status" value="1"/>
</dbReference>
<dbReference type="CDD" id="cd19164">
    <property type="entry name" value="AKR_ARA2"/>
    <property type="match status" value="1"/>
</dbReference>
<feature type="compositionally biased region" description="Polar residues" evidence="2">
    <location>
        <begin position="448"/>
        <end position="457"/>
    </location>
</feature>
<evidence type="ECO:0000313" key="5">
    <source>
        <dbReference type="Proteomes" id="UP000309340"/>
    </source>
</evidence>
<gene>
    <name evidence="4" type="ORF">B0A55_02057</name>
</gene>
<evidence type="ECO:0000256" key="1">
    <source>
        <dbReference type="ARBA" id="ARBA00023002"/>
    </source>
</evidence>
<feature type="compositionally biased region" description="Basic and acidic residues" evidence="2">
    <location>
        <begin position="1197"/>
        <end position="1206"/>
    </location>
</feature>
<dbReference type="InterPro" id="IPR036812">
    <property type="entry name" value="NAD(P)_OxRdtase_dom_sf"/>
</dbReference>
<dbReference type="CDD" id="cd24139">
    <property type="entry name" value="SIP5-like"/>
    <property type="match status" value="1"/>
</dbReference>
<protein>
    <recommendedName>
        <fullName evidence="3">NADP-dependent oxidoreductase domain-containing protein</fullName>
    </recommendedName>
</protein>
<dbReference type="SUPFAM" id="SSF51430">
    <property type="entry name" value="NAD(P)-linked oxidoreductase"/>
    <property type="match status" value="1"/>
</dbReference>
<feature type="compositionally biased region" description="Basic and acidic residues" evidence="2">
    <location>
        <begin position="976"/>
        <end position="1008"/>
    </location>
</feature>
<evidence type="ECO:0000256" key="2">
    <source>
        <dbReference type="SAM" id="MobiDB-lite"/>
    </source>
</evidence>
<evidence type="ECO:0000259" key="3">
    <source>
        <dbReference type="Pfam" id="PF00248"/>
    </source>
</evidence>
<dbReference type="InterPro" id="IPR023210">
    <property type="entry name" value="NADP_OxRdtase_dom"/>
</dbReference>
<organism evidence="4 5">
    <name type="scientific">Friedmanniomyces simplex</name>
    <dbReference type="NCBI Taxonomy" id="329884"/>
    <lineage>
        <taxon>Eukaryota</taxon>
        <taxon>Fungi</taxon>
        <taxon>Dikarya</taxon>
        <taxon>Ascomycota</taxon>
        <taxon>Pezizomycotina</taxon>
        <taxon>Dothideomycetes</taxon>
        <taxon>Dothideomycetidae</taxon>
        <taxon>Mycosphaerellales</taxon>
        <taxon>Teratosphaeriaceae</taxon>
        <taxon>Friedmanniomyces</taxon>
    </lineage>
</organism>
<dbReference type="STRING" id="329884.A0A4U0Y1G9"/>
<feature type="region of interest" description="Disordered" evidence="2">
    <location>
        <begin position="920"/>
        <end position="953"/>
    </location>
</feature>
<feature type="compositionally biased region" description="Basic and acidic residues" evidence="2">
    <location>
        <begin position="434"/>
        <end position="447"/>
    </location>
</feature>
<feature type="compositionally biased region" description="Low complexity" evidence="2">
    <location>
        <begin position="1132"/>
        <end position="1145"/>
    </location>
</feature>
<dbReference type="PANTHER" id="PTHR42686">
    <property type="entry name" value="GH17980P-RELATED"/>
    <property type="match status" value="1"/>
</dbReference>
<feature type="region of interest" description="Disordered" evidence="2">
    <location>
        <begin position="976"/>
        <end position="1295"/>
    </location>
</feature>
<keyword evidence="5" id="KW-1185">Reference proteome</keyword>
<dbReference type="InterPro" id="IPR044480">
    <property type="entry name" value="Ara2-like"/>
</dbReference>
<accession>A0A4U0Y1G9</accession>
<dbReference type="GO" id="GO:0005829">
    <property type="term" value="C:cytosol"/>
    <property type="evidence" value="ECO:0007669"/>
    <property type="project" value="TreeGrafter"/>
</dbReference>
<dbReference type="GO" id="GO:0070485">
    <property type="term" value="P:dehydro-D-arabinono-1,4-lactone biosynthetic process"/>
    <property type="evidence" value="ECO:0007669"/>
    <property type="project" value="TreeGrafter"/>
</dbReference>
<dbReference type="Proteomes" id="UP000309340">
    <property type="component" value="Unassembled WGS sequence"/>
</dbReference>
<feature type="compositionally biased region" description="Polar residues" evidence="2">
    <location>
        <begin position="661"/>
        <end position="684"/>
    </location>
</feature>
<proteinExistence type="predicted"/>
<dbReference type="OrthoDB" id="5286008at2759"/>
<evidence type="ECO:0000313" key="4">
    <source>
        <dbReference type="EMBL" id="TKA81385.1"/>
    </source>
</evidence>
<comment type="caution">
    <text evidence="4">The sequence shown here is derived from an EMBL/GenBank/DDBJ whole genome shotgun (WGS) entry which is preliminary data.</text>
</comment>
<name>A0A4U0Y1G9_9PEZI</name>
<dbReference type="Pfam" id="PF00248">
    <property type="entry name" value="Aldo_ket_red"/>
    <property type="match status" value="1"/>
</dbReference>
<feature type="domain" description="NADP-dependent oxidoreductase" evidence="3">
    <location>
        <begin position="15"/>
        <end position="326"/>
    </location>
</feature>
<dbReference type="GO" id="GO:0045290">
    <property type="term" value="F:D-arabinose 1-dehydrogenase [NAD(P)+] activity"/>
    <property type="evidence" value="ECO:0007669"/>
    <property type="project" value="InterPro"/>
</dbReference>
<dbReference type="EMBL" id="NAJQ01000052">
    <property type="protein sequence ID" value="TKA81385.1"/>
    <property type="molecule type" value="Genomic_DNA"/>
</dbReference>
<feature type="compositionally biased region" description="Low complexity" evidence="2">
    <location>
        <begin position="1166"/>
        <end position="1180"/>
    </location>
</feature>
<sequence length="1324" mass="144952">MAQQTKAPLSSVLPPLIFGTATFNYQYNKDPYELDTVGLVQRALEFGVRAFDTSPYYGPSEEILGAALDTEFVRQNVPRNEYFLCTKVGRVASDEFDYSPDWVRQSIERSRQRLKTEYLDLVYCHDVEFVSEEEVVGAVRELRRIRDEEGTIRYIGISGYPLPVLCSIAHRVLRETGEPLDAVMSYANFTLQNNLLASAGVQELKAAGVNVVPNASPLGMGLLRREGVPVGSMGNWHPSSNELRAAVKRASDFCDRHDEKLEVVAIRYALEQWIRLGASVGSRGDPASGVRWQRESNEQVGGTRLGVSVMGVSKASELEKTMQVWRSILDGLENGEETARRAGRWKRDHEWSLNRQKAVQMMADGIQEHLDAYMDYEWESPPKYFVNKRAKQAEALLEPAEDPWLTPAASPRPDEEVEMTEAALGEAALPLSSSKDERRPSRPETLRHASSNAGPATQQQQQVPPPPQQQQQQQSPGDRLASHIYSVRNGAGRGSRPDLSFLTLGRDRDRDRSDDGSAPERPRETKQEKEARRAERDRQARVKERERSMREEGVDGGYLVTLGVYTGAEDFNKGIVRQLQIERRLAPFWKGLNDHDESWTEAQLVAAARDLPIPAADEVTLDMARTVSQSSNDPRSSDHNLDSLMVPISSRSQSYQSDTSANLSASHPAFSSSGPASPMTPTSSAALLRGRAKTLASLATGSKSQADITPREIQLPKEPTVNGLPLEAYLYREASECPICFMYYPPYLNRTRCCDQSICSECFVQIKRPDPHPPEHEQPGQPRAPEEEADLLVSEIASCPFCVTPEFGVTYEPPPFRRGLAYANQPYGRPLASLSSAMSSSSSLASGPGRRRATSLSASSSQVVTTDRVRPDWAKKLADARSHTLRRSAAATALHNAAYVLGNTGEGQVRGGLTFGRRRRTLFGDSPSASGSGTPRFTEEGNSDLFPGRSSSRRNRVDDLEDLMMMEAIRLSLAAEEDRKRREDKEIRKEDKKKAKEDKKQAKQAEKLAKKRNGSGASLYPASTNDSTSSWAATSMARSTSNLGGQPSIPEEQFQGKGKAPVQEFAGFNPLSEPSSTLNTELREGQNDYRGLPISRIGDPQGHLEVSRANLQPNASSPIPTPRSYSHLRQLSNASSAASSFVESAPNSLPITGGDHLDITPGSQQEGYTPPSGTTPSTEPLFNFRSLAAMVGEEEESKARESEHIEQAAATTDAPGTKAEEELVKEPSPSPPPTVGGSPRLAPGAGAGVAGVEGYNRSRGDSGESSSSAPPPIYVEHPPPTSGVEGGDQITPAPPIRLVHEVDMKEYGDVRVLGRGHAEREATQ</sequence>
<feature type="compositionally biased region" description="Pro residues" evidence="2">
    <location>
        <begin position="1269"/>
        <end position="1281"/>
    </location>
</feature>
<dbReference type="PANTHER" id="PTHR42686:SF1">
    <property type="entry name" value="GH17980P-RELATED"/>
    <property type="match status" value="1"/>
</dbReference>
<dbReference type="Gene3D" id="3.20.20.100">
    <property type="entry name" value="NADP-dependent oxidoreductase domain"/>
    <property type="match status" value="1"/>
</dbReference>
<feature type="compositionally biased region" description="Polar residues" evidence="2">
    <location>
        <begin position="1021"/>
        <end position="1045"/>
    </location>
</feature>
<feature type="region of interest" description="Disordered" evidence="2">
    <location>
        <begin position="397"/>
        <end position="549"/>
    </location>
</feature>
<feature type="region of interest" description="Disordered" evidence="2">
    <location>
        <begin position="838"/>
        <end position="868"/>
    </location>
</feature>
<feature type="region of interest" description="Disordered" evidence="2">
    <location>
        <begin position="655"/>
        <end position="684"/>
    </location>
</feature>